<name>A0A438IWH2_VITVI</name>
<dbReference type="Proteomes" id="UP000288805">
    <property type="component" value="Unassembled WGS sequence"/>
</dbReference>
<dbReference type="AlphaFoldDB" id="A0A438IWH2"/>
<organism evidence="1 2">
    <name type="scientific">Vitis vinifera</name>
    <name type="common">Grape</name>
    <dbReference type="NCBI Taxonomy" id="29760"/>
    <lineage>
        <taxon>Eukaryota</taxon>
        <taxon>Viridiplantae</taxon>
        <taxon>Streptophyta</taxon>
        <taxon>Embryophyta</taxon>
        <taxon>Tracheophyta</taxon>
        <taxon>Spermatophyta</taxon>
        <taxon>Magnoliopsida</taxon>
        <taxon>eudicotyledons</taxon>
        <taxon>Gunneridae</taxon>
        <taxon>Pentapetalae</taxon>
        <taxon>rosids</taxon>
        <taxon>Vitales</taxon>
        <taxon>Vitaceae</taxon>
        <taxon>Viteae</taxon>
        <taxon>Vitis</taxon>
    </lineage>
</organism>
<evidence type="ECO:0000313" key="1">
    <source>
        <dbReference type="EMBL" id="RVX01090.1"/>
    </source>
</evidence>
<sequence length="90" mass="10201">MIIPFKWRKSYPDQKHLLRVSLGRREEDALVISGLGRVRLLPYSEGQSFPTMRRTLVLVNQGEGEGNGNCFEVLLGGEVWGRLQFSPLVT</sequence>
<comment type="caution">
    <text evidence="1">The sequence shown here is derived from an EMBL/GenBank/DDBJ whole genome shotgun (WGS) entry which is preliminary data.</text>
</comment>
<gene>
    <name evidence="1" type="ORF">CK203_022729</name>
</gene>
<accession>A0A438IWH2</accession>
<reference evidence="1 2" key="1">
    <citation type="journal article" date="2018" name="PLoS Genet.">
        <title>Population sequencing reveals clonal diversity and ancestral inbreeding in the grapevine cultivar Chardonnay.</title>
        <authorList>
            <person name="Roach M.J."/>
            <person name="Johnson D.L."/>
            <person name="Bohlmann J."/>
            <person name="van Vuuren H.J."/>
            <person name="Jones S.J."/>
            <person name="Pretorius I.S."/>
            <person name="Schmidt S.A."/>
            <person name="Borneman A.R."/>
        </authorList>
    </citation>
    <scope>NUCLEOTIDE SEQUENCE [LARGE SCALE GENOMIC DNA]</scope>
    <source>
        <strain evidence="2">cv. Chardonnay</strain>
        <tissue evidence="1">Leaf</tissue>
    </source>
</reference>
<evidence type="ECO:0000313" key="2">
    <source>
        <dbReference type="Proteomes" id="UP000288805"/>
    </source>
</evidence>
<dbReference type="EMBL" id="QGNW01000078">
    <property type="protein sequence ID" value="RVX01090.1"/>
    <property type="molecule type" value="Genomic_DNA"/>
</dbReference>
<protein>
    <submittedName>
        <fullName evidence="1">Uncharacterized protein</fullName>
    </submittedName>
</protein>
<proteinExistence type="predicted"/>